<dbReference type="OrthoDB" id="10251048at2759"/>
<dbReference type="AlphaFoldDB" id="A0A8B8BE60"/>
<dbReference type="RefSeq" id="XP_022301508.1">
    <property type="nucleotide sequence ID" value="XM_022445800.1"/>
</dbReference>
<dbReference type="PANTHER" id="PTHR14269:SF4">
    <property type="entry name" value="CAT EYE SYNDROME CRITICAL REGION PROTEIN 5"/>
    <property type="match status" value="1"/>
</dbReference>
<evidence type="ECO:0000313" key="2">
    <source>
        <dbReference type="RefSeq" id="XP_022301508.1"/>
    </source>
</evidence>
<dbReference type="PANTHER" id="PTHR14269">
    <property type="entry name" value="CDP-DIACYLGLYCEROL--GLYCEROL-3-PHOSPHATE 3-PHOSPHATIDYLTRANSFERASE-RELATED"/>
    <property type="match status" value="1"/>
</dbReference>
<dbReference type="GO" id="GO:0046474">
    <property type="term" value="P:glycerophospholipid biosynthetic process"/>
    <property type="evidence" value="ECO:0007669"/>
    <property type="project" value="TreeGrafter"/>
</dbReference>
<dbReference type="SUPFAM" id="SSF56784">
    <property type="entry name" value="HAD-like"/>
    <property type="match status" value="1"/>
</dbReference>
<dbReference type="GeneID" id="111109608"/>
<organism evidence="1 2">
    <name type="scientific">Crassostrea virginica</name>
    <name type="common">Eastern oyster</name>
    <dbReference type="NCBI Taxonomy" id="6565"/>
    <lineage>
        <taxon>Eukaryota</taxon>
        <taxon>Metazoa</taxon>
        <taxon>Spiralia</taxon>
        <taxon>Lophotrochozoa</taxon>
        <taxon>Mollusca</taxon>
        <taxon>Bivalvia</taxon>
        <taxon>Autobranchia</taxon>
        <taxon>Pteriomorphia</taxon>
        <taxon>Ostreida</taxon>
        <taxon>Ostreoidea</taxon>
        <taxon>Ostreidae</taxon>
        <taxon>Crassostrea</taxon>
    </lineage>
</organism>
<keyword evidence="1" id="KW-1185">Reference proteome</keyword>
<reference evidence="2" key="1">
    <citation type="submission" date="2025-08" db="UniProtKB">
        <authorList>
            <consortium name="RefSeq"/>
        </authorList>
    </citation>
    <scope>IDENTIFICATION</scope>
    <source>
        <tissue evidence="2">Whole sample</tissue>
    </source>
</reference>
<evidence type="ECO:0000313" key="1">
    <source>
        <dbReference type="Proteomes" id="UP000694844"/>
    </source>
</evidence>
<dbReference type="GO" id="GO:0005739">
    <property type="term" value="C:mitochondrion"/>
    <property type="evidence" value="ECO:0007669"/>
    <property type="project" value="TreeGrafter"/>
</dbReference>
<name>A0A8B8BE60_CRAVI</name>
<dbReference type="Pfam" id="PF13344">
    <property type="entry name" value="Hydrolase_6"/>
    <property type="match status" value="1"/>
</dbReference>
<dbReference type="InterPro" id="IPR050324">
    <property type="entry name" value="CDP-alcohol_PTase-I"/>
</dbReference>
<protein>
    <submittedName>
        <fullName evidence="2">Haloacid dehalogenase-like hydrolase domain-containing 5</fullName>
    </submittedName>
</protein>
<gene>
    <name evidence="2" type="primary">LOC111109608</name>
</gene>
<dbReference type="NCBIfam" id="TIGR01456">
    <property type="entry name" value="CECR5"/>
    <property type="match status" value="1"/>
</dbReference>
<dbReference type="KEGG" id="cvn:111109608"/>
<accession>A0A8B8BE60</accession>
<dbReference type="InterPro" id="IPR006357">
    <property type="entry name" value="HAD-SF_hydro_IIA"/>
</dbReference>
<dbReference type="InterPro" id="IPR006353">
    <property type="entry name" value="HAD-SF_hydro_IIA_CECR5"/>
</dbReference>
<dbReference type="NCBIfam" id="TIGR01460">
    <property type="entry name" value="HAD-SF-IIA"/>
    <property type="match status" value="1"/>
</dbReference>
<dbReference type="Gene3D" id="3.40.50.1000">
    <property type="entry name" value="HAD superfamily/HAD-like"/>
    <property type="match status" value="2"/>
</dbReference>
<dbReference type="InterPro" id="IPR036412">
    <property type="entry name" value="HAD-like_sf"/>
</dbReference>
<proteinExistence type="predicted"/>
<dbReference type="InterPro" id="IPR023214">
    <property type="entry name" value="HAD_sf"/>
</dbReference>
<sequence length="433" mass="48849">MACSGRILVKSLNLGDLLSGKVSTNICKRMFRRHINHKANKGHDFGFLFDIDGVIKRGKRILPSAKEAFRLLTDDSGKFRLPVVFVTNAGNTFRQTKADELSELLGIKVSTEQVVMSHSPLKMFKRFHNMHTLICGQGPIEGIARDLGFTNITTVDQIRELFPNLDMVDHSHRKVEPCPIKFANFRPIEAIVLFGEPNQWDSKLQLIVDILVSNGMPYHPPKELPSTHLPVLACNMDLFWMAEVPLPRFGHGMFLTFLETAYQQYTGRELKYSALLGKPSMFTYHHADNILWQHAKQLGFRRLKSLYCVGDNPNTDIYGANVYDRYLKKREAHKMQNKTKRKVAAAAGGGGVAADLEFEEEDEELVSEEHGQGNYASSCTSILVCTGIFSNSSSASHRNHRDFVIDPELVQPKHTTENVLGAVKYALEKEKFL</sequence>
<dbReference type="Proteomes" id="UP000694844">
    <property type="component" value="Chromosome 8"/>
</dbReference>